<dbReference type="InterPro" id="IPR035587">
    <property type="entry name" value="DUS-like_FMN-bd"/>
</dbReference>
<keyword evidence="4 12" id="KW-0285">Flavoprotein</keyword>
<dbReference type="PANTHER" id="PTHR45846">
    <property type="entry name" value="TRNA-DIHYDROURIDINE(47) SYNTHASE [NAD(P)(+)]-LIKE"/>
    <property type="match status" value="1"/>
</dbReference>
<evidence type="ECO:0000259" key="15">
    <source>
        <dbReference type="Pfam" id="PF01207"/>
    </source>
</evidence>
<evidence type="ECO:0000256" key="11">
    <source>
        <dbReference type="ARBA" id="ARBA00048802"/>
    </source>
</evidence>
<proteinExistence type="inferred from homology"/>
<evidence type="ECO:0000256" key="14">
    <source>
        <dbReference type="PIRSR" id="PIRSR006621-2"/>
    </source>
</evidence>
<dbReference type="PANTHER" id="PTHR45846:SF1">
    <property type="entry name" value="TRNA-DIHYDROURIDINE(47) SYNTHASE [NAD(P)(+)]-LIKE"/>
    <property type="match status" value="1"/>
</dbReference>
<dbReference type="SUPFAM" id="SSF51395">
    <property type="entry name" value="FMN-linked oxidoreductases"/>
    <property type="match status" value="1"/>
</dbReference>
<feature type="binding site" evidence="14">
    <location>
        <position position="69"/>
    </location>
    <ligand>
        <name>FMN</name>
        <dbReference type="ChEBI" id="CHEBI:58210"/>
    </ligand>
</feature>
<dbReference type="GO" id="GO:0050660">
    <property type="term" value="F:flavin adenine dinucleotide binding"/>
    <property type="evidence" value="ECO:0007669"/>
    <property type="project" value="InterPro"/>
</dbReference>
<sequence length="321" mass="35742">MTVPFLNKPLLFLAPLAGYSDSAFRQICKNWGAEVLYSEMVSADGLTRNSAKTLQYVQFDESEHPFGIQIFGSNPLIMARAVEVLLPLKPDFMDINMGCPVKKVIRKGAGSALMQTPSLAGKIVKEVKNALLGRIPLSVKFRSGWNFQNQNYLQFGLMLQECGADFLCLHPRTSSQMFSGTSNWEQIKILKQNVQIPVVGNGDIKTPEDAQRMITETNCDGIMIGRGALGKPWLFAQSRQLISTGTYNPVIQKEIVKTIFAHLDKALLYKSEDVVVREMRAHLCFYTKGILGGAELRNQINHTENISELKAIILKGFSRIG</sequence>
<keyword evidence="5 12" id="KW-0288">FMN</keyword>
<feature type="binding site" evidence="14">
    <location>
        <position position="170"/>
    </location>
    <ligand>
        <name>FMN</name>
        <dbReference type="ChEBI" id="CHEBI:58210"/>
    </ligand>
</feature>
<reference evidence="16 17" key="1">
    <citation type="journal article" date="2008" name="J. Bacteriol.">
        <title>'Candidatus Cloacamonas acidaminovorans': genome sequence reconstruction provides a first glimpse of a new bacterial division.</title>
        <authorList>
            <person name="Pelletier E."/>
            <person name="Kreimeyer A."/>
            <person name="Bocs S."/>
            <person name="Rouy Z."/>
            <person name="Gyapay G."/>
            <person name="Chouari R."/>
            <person name="Riviere D."/>
            <person name="Ganesan A."/>
            <person name="Daegelen P."/>
            <person name="Sghir A."/>
            <person name="Cohen G.N."/>
            <person name="Medigue C."/>
            <person name="Weissenbach J."/>
            <person name="Le Paslier D."/>
        </authorList>
    </citation>
    <scope>NUCLEOTIDE SEQUENCE [LARGE SCALE GENOMIC DNA]</scope>
    <source>
        <strain evidence="17">Evry</strain>
    </source>
</reference>
<dbReference type="GO" id="GO:0017150">
    <property type="term" value="F:tRNA dihydrouridine synthase activity"/>
    <property type="evidence" value="ECO:0007669"/>
    <property type="project" value="InterPro"/>
</dbReference>
<comment type="function">
    <text evidence="2 12">Catalyzes the synthesis of 5,6-dihydrouridine (D), a modified base found in the D-loop of most tRNAs, via the reduction of the C5-C6 double bond in target uridines.</text>
</comment>
<keyword evidence="8" id="KW-0694">RNA-binding</keyword>
<dbReference type="Gene3D" id="3.20.20.70">
    <property type="entry name" value="Aldolase class I"/>
    <property type="match status" value="1"/>
</dbReference>
<evidence type="ECO:0000256" key="10">
    <source>
        <dbReference type="ARBA" id="ARBA00048205"/>
    </source>
</evidence>
<dbReference type="InterPro" id="IPR013785">
    <property type="entry name" value="Aldolase_TIM"/>
</dbReference>
<keyword evidence="7" id="KW-0521">NADP</keyword>
<dbReference type="RefSeq" id="WP_015424536.1">
    <property type="nucleotide sequence ID" value="NC_020449.1"/>
</dbReference>
<feature type="binding site" evidence="14">
    <location>
        <begin position="225"/>
        <end position="226"/>
    </location>
    <ligand>
        <name>FMN</name>
        <dbReference type="ChEBI" id="CHEBI:58210"/>
    </ligand>
</feature>
<organism evidence="16 17">
    <name type="scientific">Cloacimonas acidaminovorans (strain Evry)</name>
    <dbReference type="NCBI Taxonomy" id="459349"/>
    <lineage>
        <taxon>Bacteria</taxon>
        <taxon>Pseudomonadati</taxon>
        <taxon>Candidatus Cloacimonadota</taxon>
        <taxon>Candidatus Cloacimonadia</taxon>
        <taxon>Candidatus Cloacimonadales</taxon>
        <taxon>Candidatus Cloacimonadaceae</taxon>
        <taxon>Candidatus Cloacimonas</taxon>
    </lineage>
</organism>
<dbReference type="InterPro" id="IPR001269">
    <property type="entry name" value="DUS_fam"/>
</dbReference>
<feature type="active site" description="Proton donor" evidence="13">
    <location>
        <position position="99"/>
    </location>
</feature>
<dbReference type="KEGG" id="caci:CLOAM0795"/>
<evidence type="ECO:0000256" key="8">
    <source>
        <dbReference type="ARBA" id="ARBA00022884"/>
    </source>
</evidence>
<comment type="similarity">
    <text evidence="12">Belongs to the dus family.</text>
</comment>
<evidence type="ECO:0000256" key="5">
    <source>
        <dbReference type="ARBA" id="ARBA00022643"/>
    </source>
</evidence>
<gene>
    <name evidence="16" type="ordered locus">CLOAM0795</name>
</gene>
<dbReference type="CDD" id="cd02801">
    <property type="entry name" value="DUS_like_FMN"/>
    <property type="match status" value="1"/>
</dbReference>
<dbReference type="InterPro" id="IPR004652">
    <property type="entry name" value="DusB-like"/>
</dbReference>
<feature type="binding site" evidence="14">
    <location>
        <position position="140"/>
    </location>
    <ligand>
        <name>FMN</name>
        <dbReference type="ChEBI" id="CHEBI:58210"/>
    </ligand>
</feature>
<evidence type="ECO:0000313" key="17">
    <source>
        <dbReference type="Proteomes" id="UP000002019"/>
    </source>
</evidence>
<dbReference type="GO" id="GO:0000049">
    <property type="term" value="F:tRNA binding"/>
    <property type="evidence" value="ECO:0007669"/>
    <property type="project" value="UniProtKB-KW"/>
</dbReference>
<dbReference type="HOGENOM" id="CLU_013299_0_3_0"/>
<evidence type="ECO:0000256" key="3">
    <source>
        <dbReference type="ARBA" id="ARBA00022555"/>
    </source>
</evidence>
<keyword evidence="3" id="KW-0820">tRNA-binding</keyword>
<evidence type="ECO:0000256" key="7">
    <source>
        <dbReference type="ARBA" id="ARBA00022857"/>
    </source>
</evidence>
<evidence type="ECO:0000256" key="4">
    <source>
        <dbReference type="ARBA" id="ARBA00022630"/>
    </source>
</evidence>
<evidence type="ECO:0000256" key="9">
    <source>
        <dbReference type="ARBA" id="ARBA00023002"/>
    </source>
</evidence>
<evidence type="ECO:0000256" key="13">
    <source>
        <dbReference type="PIRSR" id="PIRSR006621-1"/>
    </source>
</evidence>
<accession>B0VH62</accession>
<dbReference type="OrthoDB" id="9764501at2"/>
<dbReference type="NCBIfam" id="TIGR00737">
    <property type="entry name" value="nifR3_yhdG"/>
    <property type="match status" value="1"/>
</dbReference>
<dbReference type="AlphaFoldDB" id="B0VH62"/>
<dbReference type="EMBL" id="CU466930">
    <property type="protein sequence ID" value="CAO80677.1"/>
    <property type="molecule type" value="Genomic_DNA"/>
</dbReference>
<dbReference type="eggNOG" id="COG0042">
    <property type="taxonomic scope" value="Bacteria"/>
</dbReference>
<comment type="catalytic activity">
    <reaction evidence="10">
        <text>a 5,6-dihydrouridine in tRNA + NADP(+) = a uridine in tRNA + NADPH + H(+)</text>
        <dbReference type="Rhea" id="RHEA:23624"/>
        <dbReference type="Rhea" id="RHEA-COMP:13339"/>
        <dbReference type="Rhea" id="RHEA-COMP:13887"/>
        <dbReference type="ChEBI" id="CHEBI:15378"/>
        <dbReference type="ChEBI" id="CHEBI:57783"/>
        <dbReference type="ChEBI" id="CHEBI:58349"/>
        <dbReference type="ChEBI" id="CHEBI:65315"/>
        <dbReference type="ChEBI" id="CHEBI:74443"/>
    </reaction>
</comment>
<dbReference type="InterPro" id="IPR018517">
    <property type="entry name" value="tRNA_hU_synthase_CS"/>
</dbReference>
<evidence type="ECO:0000256" key="2">
    <source>
        <dbReference type="ARBA" id="ARBA00002790"/>
    </source>
</evidence>
<evidence type="ECO:0000256" key="6">
    <source>
        <dbReference type="ARBA" id="ARBA00022694"/>
    </source>
</evidence>
<dbReference type="PROSITE" id="PS01136">
    <property type="entry name" value="UPF0034"/>
    <property type="match status" value="1"/>
</dbReference>
<keyword evidence="6 12" id="KW-0819">tRNA processing</keyword>
<keyword evidence="14" id="KW-0547">Nucleotide-binding</keyword>
<keyword evidence="17" id="KW-1185">Reference proteome</keyword>
<comment type="catalytic activity">
    <reaction evidence="11">
        <text>a 5,6-dihydrouridine in tRNA + NAD(+) = a uridine in tRNA + NADH + H(+)</text>
        <dbReference type="Rhea" id="RHEA:54452"/>
        <dbReference type="Rhea" id="RHEA-COMP:13339"/>
        <dbReference type="Rhea" id="RHEA-COMP:13887"/>
        <dbReference type="ChEBI" id="CHEBI:15378"/>
        <dbReference type="ChEBI" id="CHEBI:57540"/>
        <dbReference type="ChEBI" id="CHEBI:57945"/>
        <dbReference type="ChEBI" id="CHEBI:65315"/>
        <dbReference type="ChEBI" id="CHEBI:74443"/>
    </reaction>
</comment>
<dbReference type="InterPro" id="IPR024036">
    <property type="entry name" value="tRNA-dHydroUridine_Synthase_C"/>
</dbReference>
<dbReference type="EC" id="1.3.1.-" evidence="12"/>
<dbReference type="STRING" id="459349.CLOAM0795"/>
<name>B0VH62_CLOAI</name>
<evidence type="ECO:0000313" key="16">
    <source>
        <dbReference type="EMBL" id="CAO80677.1"/>
    </source>
</evidence>
<evidence type="ECO:0000256" key="1">
    <source>
        <dbReference type="ARBA" id="ARBA00001917"/>
    </source>
</evidence>
<dbReference type="PIRSF" id="PIRSF006621">
    <property type="entry name" value="Dus"/>
    <property type="match status" value="1"/>
</dbReference>
<dbReference type="Proteomes" id="UP000002019">
    <property type="component" value="Chromosome"/>
</dbReference>
<comment type="cofactor">
    <cofactor evidence="1 12 14">
        <name>FMN</name>
        <dbReference type="ChEBI" id="CHEBI:58210"/>
    </cofactor>
</comment>
<feature type="domain" description="DUS-like FMN-binding" evidence="15">
    <location>
        <begin position="13"/>
        <end position="310"/>
    </location>
</feature>
<evidence type="ECO:0000256" key="12">
    <source>
        <dbReference type="PIRNR" id="PIRNR006621"/>
    </source>
</evidence>
<protein>
    <recommendedName>
        <fullName evidence="12">tRNA-dihydrouridine synthase</fullName>
        <ecNumber evidence="12">1.3.1.-</ecNumber>
    </recommendedName>
</protein>
<keyword evidence="9 12" id="KW-0560">Oxidoreductase</keyword>
<dbReference type="Gene3D" id="1.10.1200.80">
    <property type="entry name" value="Putative flavin oxidoreducatase, domain 2"/>
    <property type="match status" value="1"/>
</dbReference>
<dbReference type="Pfam" id="PF01207">
    <property type="entry name" value="Dus"/>
    <property type="match status" value="1"/>
</dbReference>